<protein>
    <submittedName>
        <fullName evidence="2">FBA_2 domain-containing protein</fullName>
    </submittedName>
</protein>
<dbReference type="PANTHER" id="PTHR31006">
    <property type="entry name" value="F-BOX DOMAIN-CONTAINING PROTEIN-RELATED-RELATED"/>
    <property type="match status" value="1"/>
</dbReference>
<dbReference type="PANTHER" id="PTHR31006:SF3">
    <property type="entry name" value="F-BOX DOMAIN-CONTAINING PROTEIN-RELATED"/>
    <property type="match status" value="1"/>
</dbReference>
<dbReference type="InterPro" id="IPR042317">
    <property type="entry name" value="She-1-like"/>
</dbReference>
<sequence length="311" mass="36402">MTTAKSTATSFEKWEKLNPEVKMICVKHMNFLERLRFGASATDERNMVNAFKYPVQELAVYDSHDGLILELNVKKEENYKMKAKDETNQQEEQFVPLLLQVLRNGTIEKFNTQESEDFPEKTLEALRGLGTIKVTGFLFGELKAQHFWYLENCDPGLVKTVRIHGALPSEQVLDMWTLRNVFEWRVGEAPFETTSKMARRWIDRGFPVGARLMIQTAKDTKLDSFVEDFEDRIIEREGESVRIETNHPEKHIFLKNWEKGPDDVEDCEMFLMIIIPAGMRKGTKEFKDLVDRDREYWGDEEDEEEEEEADE</sequence>
<evidence type="ECO:0000313" key="1">
    <source>
        <dbReference type="Proteomes" id="UP000095282"/>
    </source>
</evidence>
<reference evidence="2" key="1">
    <citation type="submission" date="2016-11" db="UniProtKB">
        <authorList>
            <consortium name="WormBaseParasite"/>
        </authorList>
    </citation>
    <scope>IDENTIFICATION</scope>
</reference>
<dbReference type="eggNOG" id="ENOG502TJUI">
    <property type="taxonomic scope" value="Eukaryota"/>
</dbReference>
<evidence type="ECO:0000313" key="2">
    <source>
        <dbReference type="WBParaSite" id="Csp11.Scaffold629.g9132.t1"/>
    </source>
</evidence>
<keyword evidence="1" id="KW-1185">Reference proteome</keyword>
<dbReference type="WBParaSite" id="Csp11.Scaffold629.g9132.t1">
    <property type="protein sequence ID" value="Csp11.Scaffold629.g9132.t1"/>
    <property type="gene ID" value="Csp11.Scaffold629.g9132"/>
</dbReference>
<name>A0A1I7UGM9_9PELO</name>
<accession>A0A1I7UGM9</accession>
<organism evidence="1 2">
    <name type="scientific">Caenorhabditis tropicalis</name>
    <dbReference type="NCBI Taxonomy" id="1561998"/>
    <lineage>
        <taxon>Eukaryota</taxon>
        <taxon>Metazoa</taxon>
        <taxon>Ecdysozoa</taxon>
        <taxon>Nematoda</taxon>
        <taxon>Chromadorea</taxon>
        <taxon>Rhabditida</taxon>
        <taxon>Rhabditina</taxon>
        <taxon>Rhabditomorpha</taxon>
        <taxon>Rhabditoidea</taxon>
        <taxon>Rhabditidae</taxon>
        <taxon>Peloderinae</taxon>
        <taxon>Caenorhabditis</taxon>
    </lineage>
</organism>
<dbReference type="Proteomes" id="UP000095282">
    <property type="component" value="Unplaced"/>
</dbReference>
<dbReference type="AlphaFoldDB" id="A0A1I7UGM9"/>
<proteinExistence type="predicted"/>